<proteinExistence type="inferred from homology"/>
<feature type="domain" description="PDZ" evidence="11">
    <location>
        <begin position="6"/>
        <end position="79"/>
    </location>
</feature>
<feature type="compositionally biased region" description="Basic residues" evidence="10">
    <location>
        <begin position="155"/>
        <end position="164"/>
    </location>
</feature>
<dbReference type="AlphaFoldDB" id="A0A8C3DSJ5"/>
<dbReference type="Pfam" id="PF00595">
    <property type="entry name" value="PDZ"/>
    <property type="match status" value="1"/>
</dbReference>
<dbReference type="GO" id="GO:0015629">
    <property type="term" value="C:actin cytoskeleton"/>
    <property type="evidence" value="ECO:0007669"/>
    <property type="project" value="TreeGrafter"/>
</dbReference>
<dbReference type="Proteomes" id="UP000694553">
    <property type="component" value="Unassembled WGS sequence"/>
</dbReference>
<evidence type="ECO:0000256" key="10">
    <source>
        <dbReference type="SAM" id="MobiDB-lite"/>
    </source>
</evidence>
<evidence type="ECO:0000256" key="4">
    <source>
        <dbReference type="ARBA" id="ARBA00022553"/>
    </source>
</evidence>
<reference evidence="13" key="1">
    <citation type="submission" date="2019-10" db="EMBL/GenBank/DDBJ databases">
        <title>Corvus moneduloides (New Caledonian crow) genome, bCorMon1, primary haplotype.</title>
        <authorList>
            <person name="Rutz C."/>
            <person name="Fungtammasan C."/>
            <person name="Mountcastle J."/>
            <person name="Formenti G."/>
            <person name="Chow W."/>
            <person name="Howe K."/>
            <person name="Steele M.P."/>
            <person name="Fernandes J."/>
            <person name="Gilbert M.T.P."/>
            <person name="Fedrigo O."/>
            <person name="Jarvis E.D."/>
            <person name="Gemmell N."/>
        </authorList>
    </citation>
    <scope>NUCLEOTIDE SEQUENCE [LARGE SCALE GENOMIC DNA]</scope>
</reference>
<keyword evidence="5" id="KW-0009">Actin-binding</keyword>
<feature type="region of interest" description="Disordered" evidence="10">
    <location>
        <begin position="769"/>
        <end position="788"/>
    </location>
</feature>
<dbReference type="InterPro" id="IPR001478">
    <property type="entry name" value="PDZ"/>
</dbReference>
<dbReference type="InterPro" id="IPR036034">
    <property type="entry name" value="PDZ_sf"/>
</dbReference>
<reference evidence="12" key="3">
    <citation type="submission" date="2025-09" db="UniProtKB">
        <authorList>
            <consortium name="Ensembl"/>
        </authorList>
    </citation>
    <scope>IDENTIFICATION</scope>
</reference>
<evidence type="ECO:0000256" key="6">
    <source>
        <dbReference type="ARBA" id="ARBA00023212"/>
    </source>
</evidence>
<organism evidence="12 13">
    <name type="scientific">Corvus moneduloides</name>
    <name type="common">New Caledonian crow</name>
    <dbReference type="NCBI Taxonomy" id="1196302"/>
    <lineage>
        <taxon>Eukaryota</taxon>
        <taxon>Metazoa</taxon>
        <taxon>Chordata</taxon>
        <taxon>Craniata</taxon>
        <taxon>Vertebrata</taxon>
        <taxon>Euteleostomi</taxon>
        <taxon>Archelosauria</taxon>
        <taxon>Archosauria</taxon>
        <taxon>Dinosauria</taxon>
        <taxon>Saurischia</taxon>
        <taxon>Theropoda</taxon>
        <taxon>Coelurosauria</taxon>
        <taxon>Aves</taxon>
        <taxon>Neognathae</taxon>
        <taxon>Neoaves</taxon>
        <taxon>Telluraves</taxon>
        <taxon>Australaves</taxon>
        <taxon>Passeriformes</taxon>
        <taxon>Corvoidea</taxon>
        <taxon>Corvidae</taxon>
        <taxon>Corvus</taxon>
    </lineage>
</organism>
<feature type="region of interest" description="Disordered" evidence="10">
    <location>
        <begin position="76"/>
        <end position="246"/>
    </location>
</feature>
<keyword evidence="4" id="KW-0597">Phosphoprotein</keyword>
<feature type="compositionally biased region" description="Polar residues" evidence="10">
    <location>
        <begin position="222"/>
        <end position="231"/>
    </location>
</feature>
<feature type="region of interest" description="Disordered" evidence="10">
    <location>
        <begin position="718"/>
        <end position="755"/>
    </location>
</feature>
<dbReference type="GO" id="GO:0005634">
    <property type="term" value="C:nucleus"/>
    <property type="evidence" value="ECO:0007669"/>
    <property type="project" value="TreeGrafter"/>
</dbReference>
<keyword evidence="6" id="KW-0206">Cytoskeleton</keyword>
<dbReference type="OMA" id="PGPYQGV"/>
<evidence type="ECO:0000313" key="12">
    <source>
        <dbReference type="Ensembl" id="ENSCMUP00000008174.2"/>
    </source>
</evidence>
<keyword evidence="2" id="KW-0488">Methylation</keyword>
<dbReference type="FunFam" id="2.30.42.10:FF:000137">
    <property type="entry name" value="Synaptopodin 2-like a"/>
    <property type="match status" value="1"/>
</dbReference>
<dbReference type="PANTHER" id="PTHR24217">
    <property type="entry name" value="PUTATIVE-RELATED"/>
    <property type="match status" value="1"/>
</dbReference>
<accession>A0A8U7MKY5</accession>
<evidence type="ECO:0000256" key="5">
    <source>
        <dbReference type="ARBA" id="ARBA00023203"/>
    </source>
</evidence>
<dbReference type="Gene3D" id="2.30.42.10">
    <property type="match status" value="1"/>
</dbReference>
<dbReference type="PROSITE" id="PS50106">
    <property type="entry name" value="PDZ"/>
    <property type="match status" value="1"/>
</dbReference>
<dbReference type="SUPFAM" id="SSF50156">
    <property type="entry name" value="PDZ domain-like"/>
    <property type="match status" value="1"/>
</dbReference>
<feature type="region of interest" description="Disordered" evidence="10">
    <location>
        <begin position="397"/>
        <end position="423"/>
    </location>
</feature>
<gene>
    <name evidence="12" type="primary">SYNPO2L</name>
</gene>
<dbReference type="CDD" id="cd10820">
    <property type="entry name" value="PDZ_SYNPO2-like"/>
    <property type="match status" value="1"/>
</dbReference>
<feature type="region of interest" description="Disordered" evidence="10">
    <location>
        <begin position="481"/>
        <end position="704"/>
    </location>
</feature>
<name>A0A8C3DSJ5_CORMO</name>
<dbReference type="GO" id="GO:0003779">
    <property type="term" value="F:actin binding"/>
    <property type="evidence" value="ECO:0007669"/>
    <property type="project" value="UniProtKB-KW"/>
</dbReference>
<comment type="subcellular location">
    <subcellularLocation>
        <location evidence="1">Cytoplasm</location>
        <location evidence="1">Cytoskeleton</location>
    </subcellularLocation>
</comment>
<dbReference type="InterPro" id="IPR051976">
    <property type="entry name" value="Synaptopodin_domain"/>
</dbReference>
<evidence type="ECO:0000256" key="7">
    <source>
        <dbReference type="ARBA" id="ARBA00038161"/>
    </source>
</evidence>
<evidence type="ECO:0000259" key="11">
    <source>
        <dbReference type="PROSITE" id="PS50106"/>
    </source>
</evidence>
<accession>A0A8C3DSJ5</accession>
<keyword evidence="3" id="KW-0963">Cytoplasm</keyword>
<feature type="region of interest" description="Disordered" evidence="10">
    <location>
        <begin position="442"/>
        <end position="466"/>
    </location>
</feature>
<dbReference type="GO" id="GO:0030018">
    <property type="term" value="C:Z disc"/>
    <property type="evidence" value="ECO:0007669"/>
    <property type="project" value="TreeGrafter"/>
</dbReference>
<feature type="region of interest" description="Disordered" evidence="10">
    <location>
        <begin position="354"/>
        <end position="381"/>
    </location>
</feature>
<dbReference type="SMART" id="SM00228">
    <property type="entry name" value="PDZ"/>
    <property type="match status" value="1"/>
</dbReference>
<evidence type="ECO:0000256" key="1">
    <source>
        <dbReference type="ARBA" id="ARBA00004245"/>
    </source>
</evidence>
<evidence type="ECO:0000256" key="2">
    <source>
        <dbReference type="ARBA" id="ARBA00022481"/>
    </source>
</evidence>
<sequence length="972" mass="105098">MGAEEEMLITLSGGAPWGFRLQGGSEQKRPLQVSKIRKRSKACRGGLWENDVLVSINGKSCAGLSHANAMQIIDSSNDEGSKRSPSPGQHVLSPPSLLSPPAQLLSSEPAGAPATARPSQPQRSQRHLESLTSPPDSEAYYGETDSDADNVAQEKHRRARKKSPRSPPDSTTSRADAPQDEVSLSEQSGYESMPEAAAQGGAELASSSGVAKREIVCLPGSRTDTPFSDSEGQLRPPSTEGREPSPEAMLLPHATKAIQAERHLIPMVGPVEHPVDEDLTTTYTEKAKQAKLHRHESIQEKNVKEAKTKCRTIASLLTDAPNPHSKGVLMFKKRRQRAKKYTLVSFGSVDEDRSYEEEDGVFPTSESEFDEEGFSDARSLTNHSDWDNTYLNIEKYKSDSEQKEKKQKGLSEASGKGARLFEQQRERAGKYIVEKTPVQKSPELALAAQPKPGTVNRDMPVPEKADNMPLSIHLEGVQVTPDPFSASSTSMFNRSARPFTPGFSGQRPATSSVIFRPSAPKKPTESLGGQSTVVPPFSSLAPGAPANAPVPTQRGPVSSSTSLYIPAPGRPTSPLESQPKGGGSAPEIKPSANTSRTSTTSIFLSTPSNSPVPKQPSPAITPAIPRPPSEPLTSREQRIAVPAPRTGILQEARRRGNKKPMFSKIEEKKKNSPNPELLSLVQNLDEKPKGDHPGAGFESGPEEDFLSLGAEACNFLQSSGRKFKTPPPVAPKPQQDSGLVNGAQDMPQLKGKGAELFAKRQSRMDKFVVETTPKPEYQPRTPSPSPSLPSCWKYSPNIRAPPPIAYNPMHSPFYPLAASKSQASKAESKVKKAPGQKSGIKVIDLMRHQPYQLKSAMFCFGDPPSSTKQVPVKIAKTQEIRRFSTPAPMPASSSLAPTVLVPRSATTLDEPLWRTEMLSPSPKPYQSSPEPGQVGPSPNSASASRFQVARPKFSAARTGMQANVWRPSFGHH</sequence>
<keyword evidence="13" id="KW-1185">Reference proteome</keyword>
<evidence type="ECO:0000256" key="8">
    <source>
        <dbReference type="ARBA" id="ARBA00057136"/>
    </source>
</evidence>
<evidence type="ECO:0000256" key="9">
    <source>
        <dbReference type="ARBA" id="ARBA00069693"/>
    </source>
</evidence>
<feature type="compositionally biased region" description="Polar residues" evidence="10">
    <location>
        <begin position="591"/>
        <end position="612"/>
    </location>
</feature>
<dbReference type="PANTHER" id="PTHR24217:SF10">
    <property type="entry name" value="SYNAPTOPODIN 2-LIKE PROTEIN"/>
    <property type="match status" value="1"/>
</dbReference>
<feature type="compositionally biased region" description="Basic and acidic residues" evidence="10">
    <location>
        <begin position="397"/>
        <end position="409"/>
    </location>
</feature>
<comment type="similarity">
    <text evidence="7">Belongs to the synaptopodin family.</text>
</comment>
<protein>
    <recommendedName>
        <fullName evidence="9">Synaptopodin 2-like protein</fullName>
    </recommendedName>
</protein>
<evidence type="ECO:0000313" key="13">
    <source>
        <dbReference type="Proteomes" id="UP000694553"/>
    </source>
</evidence>
<feature type="compositionally biased region" description="Low complexity" evidence="10">
    <location>
        <begin position="92"/>
        <end position="109"/>
    </location>
</feature>
<feature type="region of interest" description="Disordered" evidence="10">
    <location>
        <begin position="910"/>
        <end position="972"/>
    </location>
</feature>
<reference evidence="12" key="2">
    <citation type="submission" date="2025-08" db="UniProtKB">
        <authorList>
            <consortium name="Ensembl"/>
        </authorList>
    </citation>
    <scope>IDENTIFICATION</scope>
</reference>
<evidence type="ECO:0000256" key="3">
    <source>
        <dbReference type="ARBA" id="ARBA00022490"/>
    </source>
</evidence>
<dbReference type="GO" id="GO:0032233">
    <property type="term" value="P:positive regulation of actin filament bundle assembly"/>
    <property type="evidence" value="ECO:0007669"/>
    <property type="project" value="TreeGrafter"/>
</dbReference>
<dbReference type="Ensembl" id="ENSCMUT00000008809.2">
    <property type="protein sequence ID" value="ENSCMUP00000008174.2"/>
    <property type="gene ID" value="ENSCMUG00000005320.2"/>
</dbReference>
<comment type="function">
    <text evidence="8">Actin-associated protein that may play a role in modulating actin-based shape.</text>
</comment>
<feature type="compositionally biased region" description="Polar residues" evidence="10">
    <location>
        <begin position="924"/>
        <end position="945"/>
    </location>
</feature>